<sequence length="338" mass="38078">MDFLITEFNDHQRTQLEASKKALLALRESQTTATRNNYYYEWSTENGCPCLVSVGKQSEIKILPAASHDLEVIRASQLQRFHEARQTLHQAMIAHDQAVEANRQLALGNADPMAIGILKALQEVDVLRFHRVIGTHALFAYESAAGVFFDTDSTATQDIDLLWNRQSKIEFRTSMDKYSPEISMIDVLRIADPTFRRSEVNLESAINDSDFAVDFLREDDKPVPETKDRQVVLMSNEEGDVIPVVGKDSEKFMQGSVFESVVISIMGDMAMMPTVDPVIFAHFKQVMSKSDERDTMKVHRDATQAQAVVHLLNSGLLKSALPQKIIQSYNVEGLKMPE</sequence>
<dbReference type="Pfam" id="PF12281">
    <property type="entry name" value="NTP_transf_8"/>
    <property type="match status" value="1"/>
</dbReference>
<name>A0A373FB32_COMTE</name>
<gene>
    <name evidence="2" type="ORF">DZC30_18775</name>
</gene>
<dbReference type="AlphaFoldDB" id="A0A373FB32"/>
<reference evidence="2 3" key="1">
    <citation type="submission" date="2018-08" db="EMBL/GenBank/DDBJ databases">
        <title>Comamonas testosteroni strain SWCO2.</title>
        <authorList>
            <person name="Jiang N."/>
            <person name="Zhang X.Z."/>
        </authorList>
    </citation>
    <scope>NUCLEOTIDE SEQUENCE [LARGE SCALE GENOMIC DNA]</scope>
    <source>
        <strain evidence="2 3">SWCO2</strain>
    </source>
</reference>
<evidence type="ECO:0000313" key="2">
    <source>
        <dbReference type="EMBL" id="RGE41354.1"/>
    </source>
</evidence>
<evidence type="ECO:0000259" key="1">
    <source>
        <dbReference type="Pfam" id="PF12281"/>
    </source>
</evidence>
<dbReference type="EMBL" id="QURR01000029">
    <property type="protein sequence ID" value="RGE41354.1"/>
    <property type="molecule type" value="Genomic_DNA"/>
</dbReference>
<keyword evidence="3" id="KW-1185">Reference proteome</keyword>
<proteinExistence type="predicted"/>
<dbReference type="Proteomes" id="UP000261948">
    <property type="component" value="Unassembled WGS sequence"/>
</dbReference>
<dbReference type="OrthoDB" id="6142474at2"/>
<protein>
    <recommendedName>
        <fullName evidence="1">Nucleotidyltransferase-like domain-containing protein</fullName>
    </recommendedName>
</protein>
<organism evidence="2 3">
    <name type="scientific">Comamonas testosteroni</name>
    <name type="common">Pseudomonas testosteroni</name>
    <dbReference type="NCBI Taxonomy" id="285"/>
    <lineage>
        <taxon>Bacteria</taxon>
        <taxon>Pseudomonadati</taxon>
        <taxon>Pseudomonadota</taxon>
        <taxon>Betaproteobacteria</taxon>
        <taxon>Burkholderiales</taxon>
        <taxon>Comamonadaceae</taxon>
        <taxon>Comamonas</taxon>
    </lineage>
</organism>
<accession>A0A373FB32</accession>
<feature type="domain" description="Nucleotidyltransferase-like" evidence="1">
    <location>
        <begin position="116"/>
        <end position="316"/>
    </location>
</feature>
<evidence type="ECO:0000313" key="3">
    <source>
        <dbReference type="Proteomes" id="UP000261948"/>
    </source>
</evidence>
<dbReference type="InterPro" id="IPR058575">
    <property type="entry name" value="NTP_transf_8_dom"/>
</dbReference>
<comment type="caution">
    <text evidence="2">The sequence shown here is derived from an EMBL/GenBank/DDBJ whole genome shotgun (WGS) entry which is preliminary data.</text>
</comment>